<evidence type="ECO:0008006" key="4">
    <source>
        <dbReference type="Google" id="ProtNLM"/>
    </source>
</evidence>
<keyword evidence="1" id="KW-0472">Membrane</keyword>
<protein>
    <recommendedName>
        <fullName evidence="4">PGG domain-containing protein</fullName>
    </recommendedName>
</protein>
<proteinExistence type="predicted"/>
<feature type="transmembrane region" description="Helical" evidence="1">
    <location>
        <begin position="37"/>
        <end position="59"/>
    </location>
</feature>
<evidence type="ECO:0000313" key="3">
    <source>
        <dbReference type="Proteomes" id="UP000324897"/>
    </source>
</evidence>
<name>A0A5J9TIM0_9POAL</name>
<gene>
    <name evidence="2" type="ORF">EJB05_44806</name>
</gene>
<keyword evidence="1" id="KW-1133">Transmembrane helix</keyword>
<reference evidence="2 3" key="1">
    <citation type="journal article" date="2019" name="Sci. Rep.">
        <title>A high-quality genome of Eragrostis curvula grass provides insights into Poaceae evolution and supports new strategies to enhance forage quality.</title>
        <authorList>
            <person name="Carballo J."/>
            <person name="Santos B.A.C.M."/>
            <person name="Zappacosta D."/>
            <person name="Garbus I."/>
            <person name="Selva J.P."/>
            <person name="Gallo C.A."/>
            <person name="Diaz A."/>
            <person name="Albertini E."/>
            <person name="Caccamo M."/>
            <person name="Echenique V."/>
        </authorList>
    </citation>
    <scope>NUCLEOTIDE SEQUENCE [LARGE SCALE GENOMIC DNA]</scope>
    <source>
        <strain evidence="3">cv. Victoria</strain>
        <tissue evidence="2">Leaf</tissue>
    </source>
</reference>
<dbReference type="Proteomes" id="UP000324897">
    <property type="component" value="Chromosome 3"/>
</dbReference>
<sequence length="127" mass="14060">MSERLYHAEAKVVTLMLTTVVDLASLTGAYIAGSTRYASSCVFFVAITCVAFVGVMYTWQDIRICIYAYMTTRLRAKFKICSLQADAANLRVPLEQVQVQSGTPLEFHIPDATRWLGGEQDPGEDGE</sequence>
<keyword evidence="3" id="KW-1185">Reference proteome</keyword>
<organism evidence="2 3">
    <name type="scientific">Eragrostis curvula</name>
    <name type="common">weeping love grass</name>
    <dbReference type="NCBI Taxonomy" id="38414"/>
    <lineage>
        <taxon>Eukaryota</taxon>
        <taxon>Viridiplantae</taxon>
        <taxon>Streptophyta</taxon>
        <taxon>Embryophyta</taxon>
        <taxon>Tracheophyta</taxon>
        <taxon>Spermatophyta</taxon>
        <taxon>Magnoliopsida</taxon>
        <taxon>Liliopsida</taxon>
        <taxon>Poales</taxon>
        <taxon>Poaceae</taxon>
        <taxon>PACMAD clade</taxon>
        <taxon>Chloridoideae</taxon>
        <taxon>Eragrostideae</taxon>
        <taxon>Eragrostidinae</taxon>
        <taxon>Eragrostis</taxon>
    </lineage>
</organism>
<dbReference type="EMBL" id="RWGY01000039">
    <property type="protein sequence ID" value="TVU11233.1"/>
    <property type="molecule type" value="Genomic_DNA"/>
</dbReference>
<evidence type="ECO:0000313" key="2">
    <source>
        <dbReference type="EMBL" id="TVU11233.1"/>
    </source>
</evidence>
<feature type="transmembrane region" description="Helical" evidence="1">
    <location>
        <begin position="12"/>
        <end position="31"/>
    </location>
</feature>
<comment type="caution">
    <text evidence="2">The sequence shown here is derived from an EMBL/GenBank/DDBJ whole genome shotgun (WGS) entry which is preliminary data.</text>
</comment>
<dbReference type="Gramene" id="TVU11233">
    <property type="protein sequence ID" value="TVU11233"/>
    <property type="gene ID" value="EJB05_44806"/>
</dbReference>
<evidence type="ECO:0000256" key="1">
    <source>
        <dbReference type="SAM" id="Phobius"/>
    </source>
</evidence>
<accession>A0A5J9TIM0</accession>
<keyword evidence="1" id="KW-0812">Transmembrane</keyword>
<dbReference type="AlphaFoldDB" id="A0A5J9TIM0"/>